<dbReference type="PANTHER" id="PTHR45953:SF1">
    <property type="entry name" value="IDURONATE 2-SULFATASE"/>
    <property type="match status" value="1"/>
</dbReference>
<keyword evidence="3" id="KW-0479">Metal-binding</keyword>
<keyword evidence="6" id="KW-0106">Calcium</keyword>
<evidence type="ECO:0000256" key="3">
    <source>
        <dbReference type="ARBA" id="ARBA00022723"/>
    </source>
</evidence>
<reference evidence="9" key="1">
    <citation type="submission" date="2024-07" db="EMBL/GenBank/DDBJ databases">
        <title>Complete genome sequence of Verrucomicrobiaceae bacterium NT6N.</title>
        <authorList>
            <person name="Huang C."/>
            <person name="Takami H."/>
            <person name="Hamasaki K."/>
        </authorList>
    </citation>
    <scope>NUCLEOTIDE SEQUENCE</scope>
    <source>
        <strain evidence="9">NT6N</strain>
    </source>
</reference>
<name>A0AAT9FGI0_9BACT</name>
<keyword evidence="4 7" id="KW-0732">Signal</keyword>
<dbReference type="InterPro" id="IPR017850">
    <property type="entry name" value="Alkaline_phosphatase_core_sf"/>
</dbReference>
<dbReference type="AlphaFoldDB" id="A0AAT9FGI0"/>
<dbReference type="PANTHER" id="PTHR45953">
    <property type="entry name" value="IDURONATE 2-SULFATASE"/>
    <property type="match status" value="1"/>
</dbReference>
<accession>A0AAT9FGI0</accession>
<feature type="signal peptide" evidence="7">
    <location>
        <begin position="1"/>
        <end position="23"/>
    </location>
</feature>
<dbReference type="GO" id="GO:0046872">
    <property type="term" value="F:metal ion binding"/>
    <property type="evidence" value="ECO:0007669"/>
    <property type="project" value="UniProtKB-KW"/>
</dbReference>
<comment type="similarity">
    <text evidence="2">Belongs to the sulfatase family.</text>
</comment>
<evidence type="ECO:0000256" key="7">
    <source>
        <dbReference type="SAM" id="SignalP"/>
    </source>
</evidence>
<dbReference type="SUPFAM" id="SSF53649">
    <property type="entry name" value="Alkaline phosphatase-like"/>
    <property type="match status" value="1"/>
</dbReference>
<dbReference type="InterPro" id="IPR035874">
    <property type="entry name" value="IDS"/>
</dbReference>
<sequence length="487" mass="54122">MKIKTILTALTSCVLTAGAQVSAADKYNVLFIAIDDLKPMLGCYGDKIALSPNIDKLASQGVVFTNAHCAKAVCGPSRAALMTSLRPDRSKIKDLKTQIREVNPDVVTLTQNFIQQGYTAMGIGKIYDPRNVDGDQDKASWSLPFIKNNVPYNAKTGKPTNGSYHNPESYKNGTKAAFESADVPDDAYYDGAVANGGVKYIQQHAKGDKPFFIAVGFKKPHLPFVAPKKYWDMYKRENMPLAEFKSHVPTAPDFAYHGNEEMLGYSKGRKLSDEDYQRECIHGYYACISYIDAQVGKLIAALDASGQRENTLIVLWGDHGFHLGDHGLWGKHTTYEQSTRSPLIFQGPGVKGGRKVASPAELIDIYPTLGDLAGIKTPEKLDGVSLKPILDGSKEQVRPHAITVYHRKGRAGYAFRDNQYRYVAWVKSKKDDYPKSIDTLDAEELYDYKADPLETKNIANDPEQKERMEALRKSADEYFKKQAALLN</sequence>
<dbReference type="EMBL" id="AP026866">
    <property type="protein sequence ID" value="BDS05077.1"/>
    <property type="molecule type" value="Genomic_DNA"/>
</dbReference>
<dbReference type="CDD" id="cd16030">
    <property type="entry name" value="iduronate-2-sulfatase"/>
    <property type="match status" value="1"/>
</dbReference>
<feature type="domain" description="Sulfatase N-terminal" evidence="8">
    <location>
        <begin position="28"/>
        <end position="375"/>
    </location>
</feature>
<evidence type="ECO:0000256" key="1">
    <source>
        <dbReference type="ARBA" id="ARBA00001913"/>
    </source>
</evidence>
<evidence type="ECO:0000259" key="8">
    <source>
        <dbReference type="Pfam" id="PF00884"/>
    </source>
</evidence>
<organism evidence="9">
    <name type="scientific">Oceaniferula spumae</name>
    <dbReference type="NCBI Taxonomy" id="2979115"/>
    <lineage>
        <taxon>Bacteria</taxon>
        <taxon>Pseudomonadati</taxon>
        <taxon>Verrucomicrobiota</taxon>
        <taxon>Verrucomicrobiia</taxon>
        <taxon>Verrucomicrobiales</taxon>
        <taxon>Verrucomicrobiaceae</taxon>
        <taxon>Oceaniferula</taxon>
    </lineage>
</organism>
<dbReference type="Gene3D" id="3.40.720.10">
    <property type="entry name" value="Alkaline Phosphatase, subunit A"/>
    <property type="match status" value="1"/>
</dbReference>
<dbReference type="GO" id="GO:0005737">
    <property type="term" value="C:cytoplasm"/>
    <property type="evidence" value="ECO:0007669"/>
    <property type="project" value="TreeGrafter"/>
</dbReference>
<dbReference type="Pfam" id="PF00884">
    <property type="entry name" value="Sulfatase"/>
    <property type="match status" value="1"/>
</dbReference>
<feature type="chain" id="PRO_5043591253" evidence="7">
    <location>
        <begin position="24"/>
        <end position="487"/>
    </location>
</feature>
<dbReference type="InterPro" id="IPR000917">
    <property type="entry name" value="Sulfatase_N"/>
</dbReference>
<dbReference type="KEGG" id="osu:NT6N_01170"/>
<evidence type="ECO:0000256" key="6">
    <source>
        <dbReference type="ARBA" id="ARBA00022837"/>
    </source>
</evidence>
<keyword evidence="5" id="KW-0378">Hydrolase</keyword>
<comment type="cofactor">
    <cofactor evidence="1">
        <name>Ca(2+)</name>
        <dbReference type="ChEBI" id="CHEBI:29108"/>
    </cofactor>
</comment>
<evidence type="ECO:0000313" key="9">
    <source>
        <dbReference type="EMBL" id="BDS05077.1"/>
    </source>
</evidence>
<evidence type="ECO:0000256" key="2">
    <source>
        <dbReference type="ARBA" id="ARBA00008779"/>
    </source>
</evidence>
<gene>
    <name evidence="9" type="primary">ids</name>
    <name evidence="9" type="ORF">NT6N_01170</name>
</gene>
<protein>
    <submittedName>
        <fullName evidence="9">Iduronate-2-sulfatase</fullName>
    </submittedName>
</protein>
<evidence type="ECO:0000256" key="5">
    <source>
        <dbReference type="ARBA" id="ARBA00022801"/>
    </source>
</evidence>
<evidence type="ECO:0000256" key="4">
    <source>
        <dbReference type="ARBA" id="ARBA00022729"/>
    </source>
</evidence>
<dbReference type="GO" id="GO:0004423">
    <property type="term" value="F:iduronate-2-sulfatase activity"/>
    <property type="evidence" value="ECO:0007669"/>
    <property type="project" value="InterPro"/>
</dbReference>
<proteinExistence type="inferred from homology"/>